<dbReference type="GO" id="GO:0005829">
    <property type="term" value="C:cytosol"/>
    <property type="evidence" value="ECO:0007669"/>
    <property type="project" value="TreeGrafter"/>
</dbReference>
<dbReference type="Pfam" id="PF13404">
    <property type="entry name" value="HTH_AsnC-type"/>
    <property type="match status" value="1"/>
</dbReference>
<dbReference type="SUPFAM" id="SSF46785">
    <property type="entry name" value="Winged helix' DNA-binding domain"/>
    <property type="match status" value="1"/>
</dbReference>
<accession>A0A1X7NGQ9</accession>
<dbReference type="PROSITE" id="PS50956">
    <property type="entry name" value="HTH_ASNC_2"/>
    <property type="match status" value="1"/>
</dbReference>
<dbReference type="SUPFAM" id="SSF54909">
    <property type="entry name" value="Dimeric alpha+beta barrel"/>
    <property type="match status" value="1"/>
</dbReference>
<dbReference type="InterPro" id="IPR011008">
    <property type="entry name" value="Dimeric_a/b-barrel"/>
</dbReference>
<evidence type="ECO:0000313" key="5">
    <source>
        <dbReference type="EMBL" id="SMH36926.1"/>
    </source>
</evidence>
<evidence type="ECO:0000313" key="6">
    <source>
        <dbReference type="Proteomes" id="UP000193083"/>
    </source>
</evidence>
<keyword evidence="3" id="KW-0804">Transcription</keyword>
<dbReference type="GO" id="GO:0043565">
    <property type="term" value="F:sequence-specific DNA binding"/>
    <property type="evidence" value="ECO:0007669"/>
    <property type="project" value="InterPro"/>
</dbReference>
<dbReference type="PANTHER" id="PTHR30154:SF53">
    <property type="entry name" value="HTH-TYPE TRANSCRIPTIONAL REGULATOR LRPC"/>
    <property type="match status" value="1"/>
</dbReference>
<evidence type="ECO:0000256" key="3">
    <source>
        <dbReference type="ARBA" id="ARBA00023163"/>
    </source>
</evidence>
<dbReference type="InterPro" id="IPR000485">
    <property type="entry name" value="AsnC-type_HTH_dom"/>
</dbReference>
<feature type="domain" description="HTH asnC-type" evidence="4">
    <location>
        <begin position="39"/>
        <end position="103"/>
    </location>
</feature>
<dbReference type="InterPro" id="IPR036390">
    <property type="entry name" value="WH_DNA-bd_sf"/>
</dbReference>
<dbReference type="Proteomes" id="UP000193083">
    <property type="component" value="Unassembled WGS sequence"/>
</dbReference>
<dbReference type="AlphaFoldDB" id="A0A1X7NGQ9"/>
<dbReference type="GO" id="GO:0043200">
    <property type="term" value="P:response to amino acid"/>
    <property type="evidence" value="ECO:0007669"/>
    <property type="project" value="TreeGrafter"/>
</dbReference>
<keyword evidence="2" id="KW-0238">DNA-binding</keyword>
<dbReference type="InterPro" id="IPR019888">
    <property type="entry name" value="Tscrpt_reg_AsnC-like"/>
</dbReference>
<keyword evidence="1" id="KW-0805">Transcription regulation</keyword>
<sequence>MKSFHHAMPALAFQTVDMLKLTMKFEHYDEPVRQNDKMDKDELLLSLLAENARMPVAELARRLSLSRTTVQARIERLERSKVISGYTLRRSAAAERAQIKGHVLITVKPKSASKTIGELTAMREVRTLHSVSGEVDLIAIVATSSVSALDRVIDRIGDLDGVERTQTSVILDTKVER</sequence>
<dbReference type="Gene3D" id="3.30.70.920">
    <property type="match status" value="1"/>
</dbReference>
<keyword evidence="6" id="KW-1185">Reference proteome</keyword>
<reference evidence="5 6" key="1">
    <citation type="submission" date="2017-04" db="EMBL/GenBank/DDBJ databases">
        <authorList>
            <person name="Afonso C.L."/>
            <person name="Miller P.J."/>
            <person name="Scott M.A."/>
            <person name="Spackman E."/>
            <person name="Goraichik I."/>
            <person name="Dimitrov K.M."/>
            <person name="Suarez D.L."/>
            <person name="Swayne D.E."/>
        </authorList>
    </citation>
    <scope>NUCLEOTIDE SEQUENCE [LARGE SCALE GENOMIC DNA]</scope>
    <source>
        <strain evidence="5 6">B5P</strain>
    </source>
</reference>
<gene>
    <name evidence="5" type="ORF">SAMN02982922_1843</name>
</gene>
<dbReference type="SMART" id="SM00344">
    <property type="entry name" value="HTH_ASNC"/>
    <property type="match status" value="1"/>
</dbReference>
<proteinExistence type="predicted"/>
<evidence type="ECO:0000259" key="4">
    <source>
        <dbReference type="PROSITE" id="PS50956"/>
    </source>
</evidence>
<dbReference type="InterPro" id="IPR019887">
    <property type="entry name" value="Tscrpt_reg_AsnC/Lrp_C"/>
</dbReference>
<dbReference type="Pfam" id="PF01037">
    <property type="entry name" value="AsnC_trans_reg"/>
    <property type="match status" value="1"/>
</dbReference>
<dbReference type="PANTHER" id="PTHR30154">
    <property type="entry name" value="LEUCINE-RESPONSIVE REGULATORY PROTEIN"/>
    <property type="match status" value="1"/>
</dbReference>
<dbReference type="PRINTS" id="PR00033">
    <property type="entry name" value="HTHASNC"/>
</dbReference>
<dbReference type="Gene3D" id="1.10.10.10">
    <property type="entry name" value="Winged helix-like DNA-binding domain superfamily/Winged helix DNA-binding domain"/>
    <property type="match status" value="1"/>
</dbReference>
<protein>
    <submittedName>
        <fullName evidence="5">Transcriptional regulator, AsnC family</fullName>
    </submittedName>
</protein>
<organism evidence="5 6">
    <name type="scientific">Mesorhizobium australicum</name>
    <dbReference type="NCBI Taxonomy" id="536018"/>
    <lineage>
        <taxon>Bacteria</taxon>
        <taxon>Pseudomonadati</taxon>
        <taxon>Pseudomonadota</taxon>
        <taxon>Alphaproteobacteria</taxon>
        <taxon>Hyphomicrobiales</taxon>
        <taxon>Phyllobacteriaceae</taxon>
        <taxon>Mesorhizobium</taxon>
    </lineage>
</organism>
<dbReference type="EMBL" id="FXBL01000004">
    <property type="protein sequence ID" value="SMH36926.1"/>
    <property type="molecule type" value="Genomic_DNA"/>
</dbReference>
<dbReference type="InterPro" id="IPR036388">
    <property type="entry name" value="WH-like_DNA-bd_sf"/>
</dbReference>
<name>A0A1X7NGQ9_9HYPH</name>
<evidence type="ECO:0000256" key="2">
    <source>
        <dbReference type="ARBA" id="ARBA00023125"/>
    </source>
</evidence>
<evidence type="ECO:0000256" key="1">
    <source>
        <dbReference type="ARBA" id="ARBA00023015"/>
    </source>
</evidence>